<feature type="region of interest" description="Disordered" evidence="1">
    <location>
        <begin position="1"/>
        <end position="78"/>
    </location>
</feature>
<sequence length="78" mass="8832">MALGRRRKRRKRAAKGQRPSVDVERGSGASQMTKCAQQRRKRRKNRGSECAPDRRMEVRRNGKEDGVGKRKGKADAAP</sequence>
<accession>A0A2I0A387</accession>
<gene>
    <name evidence="2" type="ORF">AXF42_Ash017539</name>
</gene>
<keyword evidence="3" id="KW-1185">Reference proteome</keyword>
<dbReference type="Proteomes" id="UP000236161">
    <property type="component" value="Unassembled WGS sequence"/>
</dbReference>
<dbReference type="EMBL" id="KZ452035">
    <property type="protein sequence ID" value="PKA50000.1"/>
    <property type="molecule type" value="Genomic_DNA"/>
</dbReference>
<evidence type="ECO:0000313" key="2">
    <source>
        <dbReference type="EMBL" id="PKA50000.1"/>
    </source>
</evidence>
<evidence type="ECO:0000313" key="3">
    <source>
        <dbReference type="Proteomes" id="UP000236161"/>
    </source>
</evidence>
<feature type="compositionally biased region" description="Basic residues" evidence="1">
    <location>
        <begin position="1"/>
        <end position="15"/>
    </location>
</feature>
<feature type="compositionally biased region" description="Basic and acidic residues" evidence="1">
    <location>
        <begin position="51"/>
        <end position="68"/>
    </location>
</feature>
<dbReference type="AlphaFoldDB" id="A0A2I0A387"/>
<name>A0A2I0A387_9ASPA</name>
<protein>
    <submittedName>
        <fullName evidence="2">Uncharacterized protein</fullName>
    </submittedName>
</protein>
<organism evidence="2 3">
    <name type="scientific">Apostasia shenzhenica</name>
    <dbReference type="NCBI Taxonomy" id="1088818"/>
    <lineage>
        <taxon>Eukaryota</taxon>
        <taxon>Viridiplantae</taxon>
        <taxon>Streptophyta</taxon>
        <taxon>Embryophyta</taxon>
        <taxon>Tracheophyta</taxon>
        <taxon>Spermatophyta</taxon>
        <taxon>Magnoliopsida</taxon>
        <taxon>Liliopsida</taxon>
        <taxon>Asparagales</taxon>
        <taxon>Orchidaceae</taxon>
        <taxon>Apostasioideae</taxon>
        <taxon>Apostasia</taxon>
    </lineage>
</organism>
<proteinExistence type="predicted"/>
<reference evidence="2 3" key="1">
    <citation type="journal article" date="2017" name="Nature">
        <title>The Apostasia genome and the evolution of orchids.</title>
        <authorList>
            <person name="Zhang G.Q."/>
            <person name="Liu K.W."/>
            <person name="Li Z."/>
            <person name="Lohaus R."/>
            <person name="Hsiao Y.Y."/>
            <person name="Niu S.C."/>
            <person name="Wang J.Y."/>
            <person name="Lin Y.C."/>
            <person name="Xu Q."/>
            <person name="Chen L.J."/>
            <person name="Yoshida K."/>
            <person name="Fujiwara S."/>
            <person name="Wang Z.W."/>
            <person name="Zhang Y.Q."/>
            <person name="Mitsuda N."/>
            <person name="Wang M."/>
            <person name="Liu G.H."/>
            <person name="Pecoraro L."/>
            <person name="Huang H.X."/>
            <person name="Xiao X.J."/>
            <person name="Lin M."/>
            <person name="Wu X.Y."/>
            <person name="Wu W.L."/>
            <person name="Chen Y.Y."/>
            <person name="Chang S.B."/>
            <person name="Sakamoto S."/>
            <person name="Ohme-Takagi M."/>
            <person name="Yagi M."/>
            <person name="Zeng S.J."/>
            <person name="Shen C.Y."/>
            <person name="Yeh C.M."/>
            <person name="Luo Y.B."/>
            <person name="Tsai W.C."/>
            <person name="Van de Peer Y."/>
            <person name="Liu Z.J."/>
        </authorList>
    </citation>
    <scope>NUCLEOTIDE SEQUENCE [LARGE SCALE GENOMIC DNA]</scope>
    <source>
        <strain evidence="3">cv. Shenzhen</strain>
        <tissue evidence="2">Stem</tissue>
    </source>
</reference>
<evidence type="ECO:0000256" key="1">
    <source>
        <dbReference type="SAM" id="MobiDB-lite"/>
    </source>
</evidence>